<keyword evidence="3" id="KW-1185">Reference proteome</keyword>
<comment type="caution">
    <text evidence="2">The sequence shown here is derived from an EMBL/GenBank/DDBJ whole genome shotgun (WGS) entry which is preliminary data.</text>
</comment>
<dbReference type="Proteomes" id="UP000708208">
    <property type="component" value="Unassembled WGS sequence"/>
</dbReference>
<sequence>MVSVPEDIHDDGILTAADREMSDGTIEAVILPPTALPIVKAKSFRISPWDIEKDSDLSNPQPSTRKPRKKLQSELLTLDSNFKLMSAVYKNKLKTSSDSGDRRSTCSLTNSSKVTLRNGKKVVAGKLIN</sequence>
<dbReference type="EMBL" id="CAJVCH010350602">
    <property type="protein sequence ID" value="CAG7815683.1"/>
    <property type="molecule type" value="Genomic_DNA"/>
</dbReference>
<accession>A0A8J2PBR9</accession>
<evidence type="ECO:0000256" key="1">
    <source>
        <dbReference type="SAM" id="MobiDB-lite"/>
    </source>
</evidence>
<organism evidence="2 3">
    <name type="scientific">Allacma fusca</name>
    <dbReference type="NCBI Taxonomy" id="39272"/>
    <lineage>
        <taxon>Eukaryota</taxon>
        <taxon>Metazoa</taxon>
        <taxon>Ecdysozoa</taxon>
        <taxon>Arthropoda</taxon>
        <taxon>Hexapoda</taxon>
        <taxon>Collembola</taxon>
        <taxon>Symphypleona</taxon>
        <taxon>Sminthuridae</taxon>
        <taxon>Allacma</taxon>
    </lineage>
</organism>
<evidence type="ECO:0000313" key="3">
    <source>
        <dbReference type="Proteomes" id="UP000708208"/>
    </source>
</evidence>
<feature type="region of interest" description="Disordered" evidence="1">
    <location>
        <begin position="51"/>
        <end position="72"/>
    </location>
</feature>
<gene>
    <name evidence="2" type="ORF">AFUS01_LOCUS26347</name>
</gene>
<evidence type="ECO:0000313" key="2">
    <source>
        <dbReference type="EMBL" id="CAG7815683.1"/>
    </source>
</evidence>
<reference evidence="2" key="1">
    <citation type="submission" date="2021-06" db="EMBL/GenBank/DDBJ databases">
        <authorList>
            <person name="Hodson N. C."/>
            <person name="Mongue J. A."/>
            <person name="Jaron S. K."/>
        </authorList>
    </citation>
    <scope>NUCLEOTIDE SEQUENCE</scope>
</reference>
<dbReference type="AlphaFoldDB" id="A0A8J2PBR9"/>
<name>A0A8J2PBR9_9HEXA</name>
<protein>
    <submittedName>
        <fullName evidence="2">Uncharacterized protein</fullName>
    </submittedName>
</protein>
<proteinExistence type="predicted"/>